<evidence type="ECO:0000313" key="1">
    <source>
        <dbReference type="EMBL" id="CAD6238701.1"/>
    </source>
</evidence>
<dbReference type="Proteomes" id="UP000604825">
    <property type="component" value="Unassembled WGS sequence"/>
</dbReference>
<dbReference type="OrthoDB" id="1736432at2759"/>
<comment type="caution">
    <text evidence="1">The sequence shown here is derived from an EMBL/GenBank/DDBJ whole genome shotgun (WGS) entry which is preliminary data.</text>
</comment>
<organism evidence="1 2">
    <name type="scientific">Miscanthus lutarioriparius</name>
    <dbReference type="NCBI Taxonomy" id="422564"/>
    <lineage>
        <taxon>Eukaryota</taxon>
        <taxon>Viridiplantae</taxon>
        <taxon>Streptophyta</taxon>
        <taxon>Embryophyta</taxon>
        <taxon>Tracheophyta</taxon>
        <taxon>Spermatophyta</taxon>
        <taxon>Magnoliopsida</taxon>
        <taxon>Liliopsida</taxon>
        <taxon>Poales</taxon>
        <taxon>Poaceae</taxon>
        <taxon>PACMAD clade</taxon>
        <taxon>Panicoideae</taxon>
        <taxon>Andropogonodae</taxon>
        <taxon>Andropogoneae</taxon>
        <taxon>Saccharinae</taxon>
        <taxon>Miscanthus</taxon>
    </lineage>
</organism>
<reference evidence="1" key="1">
    <citation type="submission" date="2020-10" db="EMBL/GenBank/DDBJ databases">
        <authorList>
            <person name="Han B."/>
            <person name="Lu T."/>
            <person name="Zhao Q."/>
            <person name="Huang X."/>
            <person name="Zhao Y."/>
        </authorList>
    </citation>
    <scope>NUCLEOTIDE SEQUENCE</scope>
</reference>
<protein>
    <submittedName>
        <fullName evidence="1">Uncharacterized protein</fullName>
    </submittedName>
</protein>
<proteinExistence type="predicted"/>
<keyword evidence="2" id="KW-1185">Reference proteome</keyword>
<name>A0A811PDA5_9POAL</name>
<accession>A0A811PDA5</accession>
<dbReference type="AlphaFoldDB" id="A0A811PDA5"/>
<dbReference type="EMBL" id="CAJGYO010000006">
    <property type="protein sequence ID" value="CAD6238701.1"/>
    <property type="molecule type" value="Genomic_DNA"/>
</dbReference>
<sequence>MEPIVTMRCFSLLDELGAGEVETKHACEHLAPRSIRRVMRRSWELEKDSISTATMLETVVADTDVKTRSRAEGLGREADFMGRAFSIKKPKTEMERKYKSCTQNGCTWKSRRW</sequence>
<gene>
    <name evidence="1" type="ORF">NCGR_LOCUS25848</name>
</gene>
<evidence type="ECO:0000313" key="2">
    <source>
        <dbReference type="Proteomes" id="UP000604825"/>
    </source>
</evidence>